<evidence type="ECO:0000313" key="19">
    <source>
        <dbReference type="EMBL" id="KAI9191321.1"/>
    </source>
</evidence>
<dbReference type="InterPro" id="IPR050665">
    <property type="entry name" value="Cytochrome_P450_Monooxygen"/>
</dbReference>
<protein>
    <recommendedName>
        <fullName evidence="21">Cytochrome P450</fullName>
    </recommendedName>
</protein>
<feature type="region of interest" description="Disordered" evidence="16">
    <location>
        <begin position="77"/>
        <end position="115"/>
    </location>
</feature>
<dbReference type="GO" id="GO:0005506">
    <property type="term" value="F:iron ion binding"/>
    <property type="evidence" value="ECO:0007669"/>
    <property type="project" value="InterPro"/>
</dbReference>
<dbReference type="InterPro" id="IPR017972">
    <property type="entry name" value="Cyt_P450_CS"/>
</dbReference>
<dbReference type="SUPFAM" id="SSF46689">
    <property type="entry name" value="Homeodomain-like"/>
    <property type="match status" value="1"/>
</dbReference>
<evidence type="ECO:0000256" key="7">
    <source>
        <dbReference type="ARBA" id="ARBA00022723"/>
    </source>
</evidence>
<keyword evidence="10 14" id="KW-0408">Iron</keyword>
<dbReference type="PRINTS" id="PR00385">
    <property type="entry name" value="P450"/>
</dbReference>
<evidence type="ECO:0000256" key="13">
    <source>
        <dbReference type="ARBA" id="ARBA00023242"/>
    </source>
</evidence>
<dbReference type="PRINTS" id="PR00463">
    <property type="entry name" value="EP450I"/>
</dbReference>
<dbReference type="Proteomes" id="UP001064489">
    <property type="component" value="Chromosome 6"/>
</dbReference>
<reference evidence="19" key="2">
    <citation type="submission" date="2023-02" db="EMBL/GenBank/DDBJ databases">
        <authorList>
            <person name="Swenson N.G."/>
            <person name="Wegrzyn J.L."/>
            <person name="Mcevoy S.L."/>
        </authorList>
    </citation>
    <scope>NUCLEOTIDE SEQUENCE</scope>
    <source>
        <strain evidence="19">91603</strain>
        <tissue evidence="19">Leaf</tissue>
    </source>
</reference>
<evidence type="ECO:0000256" key="8">
    <source>
        <dbReference type="ARBA" id="ARBA00022989"/>
    </source>
</evidence>
<dbReference type="InterPro" id="IPR001128">
    <property type="entry name" value="Cyt_P450"/>
</dbReference>
<keyword evidence="11 15" id="KW-0503">Monooxygenase</keyword>
<dbReference type="Pfam" id="PF00067">
    <property type="entry name" value="p450"/>
    <property type="match status" value="1"/>
</dbReference>
<dbReference type="GO" id="GO:0004497">
    <property type="term" value="F:monooxygenase activity"/>
    <property type="evidence" value="ECO:0007669"/>
    <property type="project" value="UniProtKB-KW"/>
</dbReference>
<dbReference type="SUPFAM" id="SSF48264">
    <property type="entry name" value="Cytochrome P450"/>
    <property type="match status" value="1"/>
</dbReference>
<dbReference type="PROSITE" id="PS00086">
    <property type="entry name" value="CYTOCHROME_P450"/>
    <property type="match status" value="1"/>
</dbReference>
<evidence type="ECO:0000256" key="11">
    <source>
        <dbReference type="ARBA" id="ARBA00023033"/>
    </source>
</evidence>
<evidence type="ECO:0008006" key="21">
    <source>
        <dbReference type="Google" id="ProtNLM"/>
    </source>
</evidence>
<evidence type="ECO:0000256" key="10">
    <source>
        <dbReference type="ARBA" id="ARBA00023004"/>
    </source>
</evidence>
<dbReference type="InterPro" id="IPR001005">
    <property type="entry name" value="SANT/Myb"/>
</dbReference>
<comment type="similarity">
    <text evidence="4 15">Belongs to the cytochrome P450 family.</text>
</comment>
<dbReference type="GO" id="GO:0005634">
    <property type="term" value="C:nucleus"/>
    <property type="evidence" value="ECO:0007669"/>
    <property type="project" value="UniProtKB-SubCell"/>
</dbReference>
<keyword evidence="12" id="KW-0472">Membrane</keyword>
<evidence type="ECO:0000256" key="4">
    <source>
        <dbReference type="ARBA" id="ARBA00010617"/>
    </source>
</evidence>
<evidence type="ECO:0000259" key="18">
    <source>
        <dbReference type="PROSITE" id="PS51294"/>
    </source>
</evidence>
<dbReference type="GO" id="GO:0020037">
    <property type="term" value="F:heme binding"/>
    <property type="evidence" value="ECO:0007669"/>
    <property type="project" value="InterPro"/>
</dbReference>
<comment type="subcellular location">
    <subcellularLocation>
        <location evidence="3">Membrane</location>
        <topology evidence="3">Single-pass membrane protein</topology>
    </subcellularLocation>
    <subcellularLocation>
        <location evidence="2">Nucleus</location>
    </subcellularLocation>
</comment>
<dbReference type="PANTHER" id="PTHR24282:SF94">
    <property type="entry name" value="CYTOCHROME P450 72C1"/>
    <property type="match status" value="1"/>
</dbReference>
<keyword evidence="7 14" id="KW-0479">Metal-binding</keyword>
<comment type="caution">
    <text evidence="19">The sequence shown here is derived from an EMBL/GenBank/DDBJ whole genome shotgun (WGS) entry which is preliminary data.</text>
</comment>
<evidence type="ECO:0000256" key="3">
    <source>
        <dbReference type="ARBA" id="ARBA00004167"/>
    </source>
</evidence>
<proteinExistence type="inferred from homology"/>
<reference evidence="19" key="1">
    <citation type="journal article" date="2022" name="Plant J.">
        <title>Strategies of tolerance reflected in two North American maple genomes.</title>
        <authorList>
            <person name="McEvoy S.L."/>
            <person name="Sezen U.U."/>
            <person name="Trouern-Trend A."/>
            <person name="McMahon S.M."/>
            <person name="Schaberg P.G."/>
            <person name="Yang J."/>
            <person name="Wegrzyn J.L."/>
            <person name="Swenson N.G."/>
        </authorList>
    </citation>
    <scope>NUCLEOTIDE SEQUENCE</scope>
    <source>
        <strain evidence="19">91603</strain>
    </source>
</reference>
<evidence type="ECO:0000256" key="15">
    <source>
        <dbReference type="RuleBase" id="RU000461"/>
    </source>
</evidence>
<accession>A0AAD5J9N7</accession>
<evidence type="ECO:0000256" key="2">
    <source>
        <dbReference type="ARBA" id="ARBA00004123"/>
    </source>
</evidence>
<keyword evidence="13" id="KW-0539">Nucleus</keyword>
<gene>
    <name evidence="19" type="ORF">LWI28_006897</name>
</gene>
<dbReference type="InterPro" id="IPR002401">
    <property type="entry name" value="Cyt_P450_E_grp-I"/>
</dbReference>
<feature type="compositionally biased region" description="Polar residues" evidence="16">
    <location>
        <begin position="97"/>
        <end position="109"/>
    </location>
</feature>
<evidence type="ECO:0000259" key="17">
    <source>
        <dbReference type="PROSITE" id="PS50090"/>
    </source>
</evidence>
<keyword evidence="20" id="KW-1185">Reference proteome</keyword>
<dbReference type="AlphaFoldDB" id="A0AAD5J9N7"/>
<dbReference type="EMBL" id="JAJSOW010000004">
    <property type="protein sequence ID" value="KAI9191321.1"/>
    <property type="molecule type" value="Genomic_DNA"/>
</dbReference>
<feature type="domain" description="HTH myb-type" evidence="18">
    <location>
        <begin position="48"/>
        <end position="75"/>
    </location>
</feature>
<feature type="binding site" description="axial binding residue" evidence="14">
    <location>
        <position position="543"/>
    </location>
    <ligand>
        <name>heme</name>
        <dbReference type="ChEBI" id="CHEBI:30413"/>
    </ligand>
    <ligandPart>
        <name>Fe</name>
        <dbReference type="ChEBI" id="CHEBI:18248"/>
    </ligandPart>
</feature>
<dbReference type="Gene3D" id="1.10.10.60">
    <property type="entry name" value="Homeodomain-like"/>
    <property type="match status" value="1"/>
</dbReference>
<evidence type="ECO:0000256" key="9">
    <source>
        <dbReference type="ARBA" id="ARBA00023002"/>
    </source>
</evidence>
<evidence type="ECO:0000256" key="1">
    <source>
        <dbReference type="ARBA" id="ARBA00001971"/>
    </source>
</evidence>
<dbReference type="PROSITE" id="PS51294">
    <property type="entry name" value="HTH_MYB"/>
    <property type="match status" value="1"/>
</dbReference>
<dbReference type="InterPro" id="IPR036396">
    <property type="entry name" value="Cyt_P450_sf"/>
</dbReference>
<dbReference type="CDD" id="cd00167">
    <property type="entry name" value="SANT"/>
    <property type="match status" value="1"/>
</dbReference>
<name>A0AAD5J9N7_ACENE</name>
<evidence type="ECO:0000256" key="12">
    <source>
        <dbReference type="ARBA" id="ARBA00023136"/>
    </source>
</evidence>
<sequence length="595" mass="67665">MTLTHHHQHPFMTNKAAMDDLRSRRRCRLKGEESKRYLCFDWIAFGWWTLIAGRLPGRTDNEIKNYWKTNLSKKLKGDDKNTSMQLHKSKKKINGCSRKSSMMSNSQESKPAEPHQVFRTKAVRCTKVIIPGLLDYNQTVDHNVGAENIVSQSSSAPVPQEVSAHVSLHLHASSVPLLHASFVPLFNGLNFSGCCEQVQFHLGVLDLDLALQVEKPAAITDTSSNDQKAFHKAWEKSNRLSLMFMRMTVANNIKSIFSTIENAKEFMKLVEERSQKADKSLTELATSCRNMIEEWKKMVDDQESCELDIWPEFQKLTADAISRAAFGSNYEEGKKIFELQKELIQLVLEAMMTLYIPGFRFVPTKKNRRRKKLYKEITAMLRNLVQGKANAINAGESRVADLLGLLLQSNNQINLQENARSGMTIEEVIEECKAFYLAGQETTSSWLTWTIIVLAMHPDWQEKAREEVLQACQKKEPDYEALTHLKIVTGVDVVLPTLLIHHDPELWGDDAEEFKPERFAEGVSKASKNQLAFFPFGWGPRTCIGQNYAILEAKMALAMILQNFSFQLSPSYSHAPHTVLILQPQHGAQMIIQKL</sequence>
<dbReference type="GO" id="GO:0016020">
    <property type="term" value="C:membrane"/>
    <property type="evidence" value="ECO:0007669"/>
    <property type="project" value="UniProtKB-SubCell"/>
</dbReference>
<keyword evidence="8" id="KW-1133">Transmembrane helix</keyword>
<keyword evidence="6" id="KW-0812">Transmembrane</keyword>
<dbReference type="Pfam" id="PF00249">
    <property type="entry name" value="Myb_DNA-binding"/>
    <property type="match status" value="1"/>
</dbReference>
<feature type="domain" description="Myb-like" evidence="17">
    <location>
        <begin position="48"/>
        <end position="71"/>
    </location>
</feature>
<evidence type="ECO:0000313" key="20">
    <source>
        <dbReference type="Proteomes" id="UP001064489"/>
    </source>
</evidence>
<dbReference type="InterPro" id="IPR009057">
    <property type="entry name" value="Homeodomain-like_sf"/>
</dbReference>
<evidence type="ECO:0000256" key="5">
    <source>
        <dbReference type="ARBA" id="ARBA00022617"/>
    </source>
</evidence>
<dbReference type="GO" id="GO:0016705">
    <property type="term" value="F:oxidoreductase activity, acting on paired donors, with incorporation or reduction of molecular oxygen"/>
    <property type="evidence" value="ECO:0007669"/>
    <property type="project" value="InterPro"/>
</dbReference>
<dbReference type="Gene3D" id="1.10.630.10">
    <property type="entry name" value="Cytochrome P450"/>
    <property type="match status" value="2"/>
</dbReference>
<evidence type="ECO:0000256" key="6">
    <source>
        <dbReference type="ARBA" id="ARBA00022692"/>
    </source>
</evidence>
<evidence type="ECO:0000256" key="14">
    <source>
        <dbReference type="PIRSR" id="PIRSR602401-1"/>
    </source>
</evidence>
<keyword evidence="9 15" id="KW-0560">Oxidoreductase</keyword>
<evidence type="ECO:0000256" key="16">
    <source>
        <dbReference type="SAM" id="MobiDB-lite"/>
    </source>
</evidence>
<dbReference type="PROSITE" id="PS50090">
    <property type="entry name" value="MYB_LIKE"/>
    <property type="match status" value="1"/>
</dbReference>
<organism evidence="19 20">
    <name type="scientific">Acer negundo</name>
    <name type="common">Box elder</name>
    <dbReference type="NCBI Taxonomy" id="4023"/>
    <lineage>
        <taxon>Eukaryota</taxon>
        <taxon>Viridiplantae</taxon>
        <taxon>Streptophyta</taxon>
        <taxon>Embryophyta</taxon>
        <taxon>Tracheophyta</taxon>
        <taxon>Spermatophyta</taxon>
        <taxon>Magnoliopsida</taxon>
        <taxon>eudicotyledons</taxon>
        <taxon>Gunneridae</taxon>
        <taxon>Pentapetalae</taxon>
        <taxon>rosids</taxon>
        <taxon>malvids</taxon>
        <taxon>Sapindales</taxon>
        <taxon>Sapindaceae</taxon>
        <taxon>Hippocastanoideae</taxon>
        <taxon>Acereae</taxon>
        <taxon>Acer</taxon>
    </lineage>
</organism>
<comment type="cofactor">
    <cofactor evidence="1 14">
        <name>heme</name>
        <dbReference type="ChEBI" id="CHEBI:30413"/>
    </cofactor>
</comment>
<dbReference type="PANTHER" id="PTHR24282">
    <property type="entry name" value="CYTOCHROME P450 FAMILY MEMBER"/>
    <property type="match status" value="1"/>
</dbReference>
<keyword evidence="5 14" id="KW-0349">Heme</keyword>
<dbReference type="InterPro" id="IPR017930">
    <property type="entry name" value="Myb_dom"/>
</dbReference>